<dbReference type="STRING" id="1121457.SAMN02745161_2726"/>
<protein>
    <submittedName>
        <fullName evidence="2">Uncharacterized protein</fullName>
    </submittedName>
</protein>
<sequence>MLKRVLIGLVGLMITSRGAHIALYGHFTWDPRDPAQSKLMGVPICIFGIGMIIYAVAPDFARKIRNIILGRDE</sequence>
<reference evidence="3" key="1">
    <citation type="submission" date="2016-11" db="EMBL/GenBank/DDBJ databases">
        <authorList>
            <person name="Varghese N."/>
            <person name="Submissions S."/>
        </authorList>
    </citation>
    <scope>NUCLEOTIDE SEQUENCE [LARGE SCALE GENOMIC DNA]</scope>
    <source>
        <strain evidence="3">DSM 17456</strain>
    </source>
</reference>
<dbReference type="AlphaFoldDB" id="A0A1N6IGA3"/>
<evidence type="ECO:0000256" key="1">
    <source>
        <dbReference type="SAM" id="Phobius"/>
    </source>
</evidence>
<gene>
    <name evidence="2" type="ORF">SAMN02745161_2726</name>
</gene>
<accession>A0A1N6IGA3</accession>
<evidence type="ECO:0000313" key="2">
    <source>
        <dbReference type="EMBL" id="SIO31064.1"/>
    </source>
</evidence>
<keyword evidence="1" id="KW-0472">Membrane</keyword>
<feature type="transmembrane region" description="Helical" evidence="1">
    <location>
        <begin position="37"/>
        <end position="57"/>
    </location>
</feature>
<dbReference type="Proteomes" id="UP000184694">
    <property type="component" value="Unassembled WGS sequence"/>
</dbReference>
<name>A0A1N6IGA3_9BACT</name>
<proteinExistence type="predicted"/>
<evidence type="ECO:0000313" key="3">
    <source>
        <dbReference type="Proteomes" id="UP000184694"/>
    </source>
</evidence>
<keyword evidence="1" id="KW-1133">Transmembrane helix</keyword>
<keyword evidence="3" id="KW-1185">Reference proteome</keyword>
<dbReference type="EMBL" id="FSRG01000006">
    <property type="protein sequence ID" value="SIO31064.1"/>
    <property type="molecule type" value="Genomic_DNA"/>
</dbReference>
<organism evidence="2 3">
    <name type="scientific">Halodesulfovibrio marinisediminis DSM 17456</name>
    <dbReference type="NCBI Taxonomy" id="1121457"/>
    <lineage>
        <taxon>Bacteria</taxon>
        <taxon>Pseudomonadati</taxon>
        <taxon>Thermodesulfobacteriota</taxon>
        <taxon>Desulfovibrionia</taxon>
        <taxon>Desulfovibrionales</taxon>
        <taxon>Desulfovibrionaceae</taxon>
        <taxon>Halodesulfovibrio</taxon>
    </lineage>
</organism>
<keyword evidence="1" id="KW-0812">Transmembrane</keyword>